<dbReference type="PANTHER" id="PTHR28675:SF2">
    <property type="entry name" value="MELANOCORTIN-2 RECEPTOR ACCESSORY PROTEIN"/>
    <property type="match status" value="1"/>
</dbReference>
<dbReference type="GO" id="GO:0005886">
    <property type="term" value="C:plasma membrane"/>
    <property type="evidence" value="ECO:0007669"/>
    <property type="project" value="UniProtKB-SubCell"/>
</dbReference>
<dbReference type="PANTHER" id="PTHR28675">
    <property type="entry name" value="MELANOCORTIN-2 RECEPTOR ACCESSORY PROTEIN 2"/>
    <property type="match status" value="1"/>
</dbReference>
<dbReference type="InterPro" id="IPR028111">
    <property type="entry name" value="MRAP"/>
</dbReference>
<reference evidence="10" key="2">
    <citation type="submission" date="2025-09" db="UniProtKB">
        <authorList>
            <consortium name="Ensembl"/>
        </authorList>
    </citation>
    <scope>IDENTIFICATION</scope>
</reference>
<evidence type="ECO:0000256" key="9">
    <source>
        <dbReference type="SAM" id="Phobius"/>
    </source>
</evidence>
<comment type="similarity">
    <text evidence="3">Belongs to the MRAP family.</text>
</comment>
<evidence type="ECO:0008006" key="12">
    <source>
        <dbReference type="Google" id="ProtNLM"/>
    </source>
</evidence>
<proteinExistence type="inferred from homology"/>
<comment type="subcellular location">
    <subcellularLocation>
        <location evidence="1">Cell membrane</location>
        <topology evidence="1">Single-pass membrane protein</topology>
    </subcellularLocation>
    <subcellularLocation>
        <location evidence="2">Endoplasmic reticulum membrane</location>
        <topology evidence="2">Single-pass membrane protein</topology>
    </subcellularLocation>
</comment>
<keyword evidence="7 9" id="KW-1133">Transmembrane helix</keyword>
<dbReference type="OMA" id="FRYEWEY"/>
<evidence type="ECO:0000256" key="4">
    <source>
        <dbReference type="ARBA" id="ARBA00022475"/>
    </source>
</evidence>
<evidence type="ECO:0000256" key="8">
    <source>
        <dbReference type="ARBA" id="ARBA00023136"/>
    </source>
</evidence>
<dbReference type="GO" id="GO:0031782">
    <property type="term" value="F:type 4 melanocortin receptor binding"/>
    <property type="evidence" value="ECO:0007669"/>
    <property type="project" value="TreeGrafter"/>
</dbReference>
<keyword evidence="11" id="KW-1185">Reference proteome</keyword>
<protein>
    <recommendedName>
        <fullName evidence="12">Melanocortin-2 receptor accessory protein</fullName>
    </recommendedName>
</protein>
<name>A0A8D2JDG8_VARKO</name>
<accession>A0A8D2JDG8</accession>
<dbReference type="GO" id="GO:0106070">
    <property type="term" value="P:regulation of adenylate cyclase-activating G protein-coupled receptor signaling pathway"/>
    <property type="evidence" value="ECO:0007669"/>
    <property type="project" value="TreeGrafter"/>
</dbReference>
<evidence type="ECO:0000313" key="11">
    <source>
        <dbReference type="Proteomes" id="UP000694545"/>
    </source>
</evidence>
<evidence type="ECO:0000256" key="5">
    <source>
        <dbReference type="ARBA" id="ARBA00022692"/>
    </source>
</evidence>
<evidence type="ECO:0000256" key="7">
    <source>
        <dbReference type="ARBA" id="ARBA00022989"/>
    </source>
</evidence>
<keyword evidence="8 9" id="KW-0472">Membrane</keyword>
<keyword evidence="6" id="KW-0256">Endoplasmic reticulum</keyword>
<dbReference type="Pfam" id="PF15183">
    <property type="entry name" value="MRAP"/>
    <property type="match status" value="1"/>
</dbReference>
<evidence type="ECO:0000313" key="10">
    <source>
        <dbReference type="Ensembl" id="ENSVKKP00000012345.1"/>
    </source>
</evidence>
<keyword evidence="5 9" id="KW-0812">Transmembrane</keyword>
<dbReference type="GO" id="GO:0031781">
    <property type="term" value="F:type 3 melanocortin receptor binding"/>
    <property type="evidence" value="ECO:0007669"/>
    <property type="project" value="TreeGrafter"/>
</dbReference>
<dbReference type="Ensembl" id="ENSVKKT00000012639.1">
    <property type="protein sequence ID" value="ENSVKKP00000012345.1"/>
    <property type="gene ID" value="ENSVKKG00000008588.1"/>
</dbReference>
<sequence length="106" mass="12140">MANPTNASNYSWSFEYYMDYLDPPPVDARKLKASRYSIVIAFWTGLASFVAFLFFILFYISQSGSSPVKVYPVSNLLDFEGFKINSQQSLFHCISAYSSMVFKVRL</sequence>
<reference evidence="10" key="1">
    <citation type="submission" date="2025-08" db="UniProtKB">
        <authorList>
            <consortium name="Ensembl"/>
        </authorList>
    </citation>
    <scope>IDENTIFICATION</scope>
</reference>
<evidence type="ECO:0000256" key="6">
    <source>
        <dbReference type="ARBA" id="ARBA00022824"/>
    </source>
</evidence>
<keyword evidence="4" id="KW-1003">Cell membrane</keyword>
<feature type="transmembrane region" description="Helical" evidence="9">
    <location>
        <begin position="38"/>
        <end position="60"/>
    </location>
</feature>
<evidence type="ECO:0000256" key="1">
    <source>
        <dbReference type="ARBA" id="ARBA00004162"/>
    </source>
</evidence>
<dbReference type="GO" id="GO:0072659">
    <property type="term" value="P:protein localization to plasma membrane"/>
    <property type="evidence" value="ECO:0007669"/>
    <property type="project" value="TreeGrafter"/>
</dbReference>
<dbReference type="GO" id="GO:0070996">
    <property type="term" value="F:type 1 melanocortin receptor binding"/>
    <property type="evidence" value="ECO:0007669"/>
    <property type="project" value="TreeGrafter"/>
</dbReference>
<dbReference type="AlphaFoldDB" id="A0A8D2JDG8"/>
<evidence type="ECO:0000256" key="3">
    <source>
        <dbReference type="ARBA" id="ARBA00010063"/>
    </source>
</evidence>
<dbReference type="GO" id="GO:0005789">
    <property type="term" value="C:endoplasmic reticulum membrane"/>
    <property type="evidence" value="ECO:0007669"/>
    <property type="project" value="UniProtKB-SubCell"/>
</dbReference>
<dbReference type="GO" id="GO:0031780">
    <property type="term" value="F:corticotropin hormone receptor binding"/>
    <property type="evidence" value="ECO:0007669"/>
    <property type="project" value="TreeGrafter"/>
</dbReference>
<dbReference type="Proteomes" id="UP000694545">
    <property type="component" value="Unplaced"/>
</dbReference>
<dbReference type="GO" id="GO:0030545">
    <property type="term" value="F:signaling receptor regulator activity"/>
    <property type="evidence" value="ECO:0007669"/>
    <property type="project" value="TreeGrafter"/>
</dbReference>
<organism evidence="10 11">
    <name type="scientific">Varanus komodoensis</name>
    <name type="common">Komodo dragon</name>
    <dbReference type="NCBI Taxonomy" id="61221"/>
    <lineage>
        <taxon>Eukaryota</taxon>
        <taxon>Metazoa</taxon>
        <taxon>Chordata</taxon>
        <taxon>Craniata</taxon>
        <taxon>Vertebrata</taxon>
        <taxon>Euteleostomi</taxon>
        <taxon>Lepidosauria</taxon>
        <taxon>Squamata</taxon>
        <taxon>Bifurcata</taxon>
        <taxon>Unidentata</taxon>
        <taxon>Episquamata</taxon>
        <taxon>Toxicofera</taxon>
        <taxon>Anguimorpha</taxon>
        <taxon>Paleoanguimorpha</taxon>
        <taxon>Varanoidea</taxon>
        <taxon>Varanidae</taxon>
        <taxon>Varanus</taxon>
    </lineage>
</organism>
<dbReference type="GO" id="GO:0031783">
    <property type="term" value="F:type 5 melanocortin receptor binding"/>
    <property type="evidence" value="ECO:0007669"/>
    <property type="project" value="TreeGrafter"/>
</dbReference>
<evidence type="ECO:0000256" key="2">
    <source>
        <dbReference type="ARBA" id="ARBA00004389"/>
    </source>
</evidence>